<evidence type="ECO:0000313" key="3">
    <source>
        <dbReference type="Proteomes" id="UP000789396"/>
    </source>
</evidence>
<sequence>KKSDKQDESTQALFNYVAEPVTSTSGTSETSKISEPSEPVIGKPESIES</sequence>
<gene>
    <name evidence="2" type="ORF">RFULGI_LOCUS14193</name>
</gene>
<keyword evidence="3" id="KW-1185">Reference proteome</keyword>
<feature type="region of interest" description="Disordered" evidence="1">
    <location>
        <begin position="1"/>
        <end position="49"/>
    </location>
</feature>
<dbReference type="AlphaFoldDB" id="A0A9N9J0P4"/>
<dbReference type="OrthoDB" id="2413832at2759"/>
<evidence type="ECO:0000313" key="2">
    <source>
        <dbReference type="EMBL" id="CAG8759403.1"/>
    </source>
</evidence>
<protein>
    <submittedName>
        <fullName evidence="2">17933_t:CDS:1</fullName>
    </submittedName>
</protein>
<name>A0A9N9J0P4_9GLOM</name>
<evidence type="ECO:0000256" key="1">
    <source>
        <dbReference type="SAM" id="MobiDB-lite"/>
    </source>
</evidence>
<feature type="compositionally biased region" description="Polar residues" evidence="1">
    <location>
        <begin position="21"/>
        <end position="34"/>
    </location>
</feature>
<dbReference type="Proteomes" id="UP000789396">
    <property type="component" value="Unassembled WGS sequence"/>
</dbReference>
<organism evidence="2 3">
    <name type="scientific">Racocetra fulgida</name>
    <dbReference type="NCBI Taxonomy" id="60492"/>
    <lineage>
        <taxon>Eukaryota</taxon>
        <taxon>Fungi</taxon>
        <taxon>Fungi incertae sedis</taxon>
        <taxon>Mucoromycota</taxon>
        <taxon>Glomeromycotina</taxon>
        <taxon>Glomeromycetes</taxon>
        <taxon>Diversisporales</taxon>
        <taxon>Gigasporaceae</taxon>
        <taxon>Racocetra</taxon>
    </lineage>
</organism>
<dbReference type="EMBL" id="CAJVPZ010040348">
    <property type="protein sequence ID" value="CAG8759403.1"/>
    <property type="molecule type" value="Genomic_DNA"/>
</dbReference>
<reference evidence="2" key="1">
    <citation type="submission" date="2021-06" db="EMBL/GenBank/DDBJ databases">
        <authorList>
            <person name="Kallberg Y."/>
            <person name="Tangrot J."/>
            <person name="Rosling A."/>
        </authorList>
    </citation>
    <scope>NUCLEOTIDE SEQUENCE</scope>
    <source>
        <strain evidence="2">IN212</strain>
    </source>
</reference>
<proteinExistence type="predicted"/>
<feature type="non-terminal residue" evidence="2">
    <location>
        <position position="1"/>
    </location>
</feature>
<comment type="caution">
    <text evidence="2">The sequence shown here is derived from an EMBL/GenBank/DDBJ whole genome shotgun (WGS) entry which is preliminary data.</text>
</comment>
<accession>A0A9N9J0P4</accession>
<feature type="non-terminal residue" evidence="2">
    <location>
        <position position="49"/>
    </location>
</feature>